<dbReference type="SUPFAM" id="SSF53756">
    <property type="entry name" value="UDP-Glycosyltransferase/glycogen phosphorylase"/>
    <property type="match status" value="1"/>
</dbReference>
<dbReference type="InterPro" id="IPR028098">
    <property type="entry name" value="Glyco_trans_4-like_N"/>
</dbReference>
<dbReference type="OrthoDB" id="9811902at2"/>
<dbReference type="Gene3D" id="3.40.50.2000">
    <property type="entry name" value="Glycogen Phosphorylase B"/>
    <property type="match status" value="2"/>
</dbReference>
<dbReference type="GO" id="GO:0016757">
    <property type="term" value="F:glycosyltransferase activity"/>
    <property type="evidence" value="ECO:0007669"/>
    <property type="project" value="InterPro"/>
</dbReference>
<accession>A0A3P7NY05</accession>
<dbReference type="AlphaFoldDB" id="A0A3P7NY05"/>
<evidence type="ECO:0000259" key="2">
    <source>
        <dbReference type="Pfam" id="PF13579"/>
    </source>
</evidence>
<dbReference type="PANTHER" id="PTHR12526">
    <property type="entry name" value="GLYCOSYLTRANSFERASE"/>
    <property type="match status" value="1"/>
</dbReference>
<keyword evidence="3" id="KW-0808">Transferase</keyword>
<dbReference type="KEGG" id="cbar:PATL70BA_0324"/>
<dbReference type="CDD" id="cd03794">
    <property type="entry name" value="GT4_WbuB-like"/>
    <property type="match status" value="1"/>
</dbReference>
<dbReference type="Pfam" id="PF00534">
    <property type="entry name" value="Glycos_transf_1"/>
    <property type="match status" value="1"/>
</dbReference>
<evidence type="ECO:0000313" key="3">
    <source>
        <dbReference type="EMBL" id="VDN46170.1"/>
    </source>
</evidence>
<name>A0A3P7NY05_9FIRM</name>
<feature type="domain" description="Glycosyltransferase subfamily 4-like N-terminal" evidence="2">
    <location>
        <begin position="29"/>
        <end position="196"/>
    </location>
</feature>
<dbReference type="InterPro" id="IPR001296">
    <property type="entry name" value="Glyco_trans_1"/>
</dbReference>
<organism evidence="3 4">
    <name type="scientific">Petrocella atlantisensis</name>
    <dbReference type="NCBI Taxonomy" id="2173034"/>
    <lineage>
        <taxon>Bacteria</taxon>
        <taxon>Bacillati</taxon>
        <taxon>Bacillota</taxon>
        <taxon>Clostridia</taxon>
        <taxon>Lachnospirales</taxon>
        <taxon>Vallitaleaceae</taxon>
        <taxon>Petrocella</taxon>
    </lineage>
</organism>
<dbReference type="EMBL" id="LR130778">
    <property type="protein sequence ID" value="VDN46170.1"/>
    <property type="molecule type" value="Genomic_DNA"/>
</dbReference>
<gene>
    <name evidence="3" type="primary">tuaH</name>
    <name evidence="3" type="ORF">PATL70BA_0324</name>
</gene>
<keyword evidence="4" id="KW-1185">Reference proteome</keyword>
<dbReference type="PANTHER" id="PTHR12526:SF622">
    <property type="entry name" value="GLYCOSYLTRANSFERASE (GROUP I)"/>
    <property type="match status" value="1"/>
</dbReference>
<evidence type="ECO:0000313" key="4">
    <source>
        <dbReference type="Proteomes" id="UP000279029"/>
    </source>
</evidence>
<dbReference type="Proteomes" id="UP000279029">
    <property type="component" value="Chromosome"/>
</dbReference>
<protein>
    <submittedName>
        <fullName evidence="3">Putative teichuronic acid biosynthesis glycosyltransferase TuaH</fullName>
    </submittedName>
</protein>
<dbReference type="RefSeq" id="WP_125135729.1">
    <property type="nucleotide sequence ID" value="NZ_LR130778.1"/>
</dbReference>
<reference evidence="3 4" key="1">
    <citation type="submission" date="2018-09" db="EMBL/GenBank/DDBJ databases">
        <authorList>
            <person name="Postec A."/>
        </authorList>
    </citation>
    <scope>NUCLEOTIDE SEQUENCE [LARGE SCALE GENOMIC DNA]</scope>
    <source>
        <strain evidence="3">70B-A</strain>
    </source>
</reference>
<dbReference type="Pfam" id="PF13579">
    <property type="entry name" value="Glyco_trans_4_4"/>
    <property type="match status" value="1"/>
</dbReference>
<sequence>MTDHTDKKIWILHHTATPPSLNGFTRPYDFALNLQPLGYEVEVFAASHLHYANYNLIDDRRLFLTKKEKGVGFTFVKTLSSSDNGIKRIMNMLDYYRNVLKVIKRMSKQGNKPNLIIASSPHPLAMLAGIKASKKLKVPCICEVRDFWPEVFFIGGRLKEKSLIGRLLVKGEYWIYKHADAMIFLKEGDYTYLTDKKWDIEQGGQVDLKKCHYINNGVDLKAFDRRMKEDIIDDPDLEGDHFKVIYAGAIRPVNNVDNILDAAEHLLDHKAIRFYIYGDGNQLDRLKKRAVDEGLTNVVFKGYIEKQYIPYVLSKASVNILNYSQSMYNWSRGNSSNKLFEYMASGKPIISTVKMGYSLIDRYDCGLSLDEDRPENLAKAVLQLYELPKEAYDQMGHNGRMGVRDFDYKALTNKLVSVIESL</sequence>
<proteinExistence type="predicted"/>
<feature type="domain" description="Glycosyl transferase family 1" evidence="1">
    <location>
        <begin position="228"/>
        <end position="400"/>
    </location>
</feature>
<evidence type="ECO:0000259" key="1">
    <source>
        <dbReference type="Pfam" id="PF00534"/>
    </source>
</evidence>